<comment type="caution">
    <text evidence="2">The sequence shown here is derived from an EMBL/GenBank/DDBJ whole genome shotgun (WGS) entry which is preliminary data.</text>
</comment>
<dbReference type="EMBL" id="JPIU01000038">
    <property type="protein sequence ID" value="KIO44917.1"/>
    <property type="molecule type" value="Genomic_DNA"/>
</dbReference>
<dbReference type="InterPro" id="IPR003593">
    <property type="entry name" value="AAA+_ATPase"/>
</dbReference>
<dbReference type="Gene3D" id="3.30.980.10">
    <property type="entry name" value="Threonyl-trna Synthetase, Chain A, domain 2"/>
    <property type="match status" value="1"/>
</dbReference>
<dbReference type="AlphaFoldDB" id="A0A0C3NFM5"/>
<dbReference type="SMART" id="SM00382">
    <property type="entry name" value="AAA"/>
    <property type="match status" value="1"/>
</dbReference>
<sequence length="556" mass="64076">MEKNKITIYCENNKQEYIIPTGCSLKELKQIVFPQNHQNILGALVNNELQDLHYEIYNPKWINFIDVTSLDGYSIYIRSLIFVLYKAVKTLFPKKTLIVEYSISNGLFCRIANKDLVLTPETILSLKEEMTRIIEQDTEIIRRETPTEEAIKLFQREGLKDKKLLLSTRGKMYTSVYSINGTSDYFYGTLAPTTGCLKVFDLISYKDGMLLMLPDRNNPTEISPLIPQEKLFNIFSEYKRWGKILEISQIGDLNQIIENKQVGAMIKISEALHEKKISQIADLVKKKHKKVKVILIAGPSSSGKTTFGKRLAVQLMVNGIKPVNLSLDNYFVDRENTPRDEKGEYDFETIDALDIDTFNDNILQLLQGNEVEIPKFSFETGQRFYDGEKLRISKNNVIIVEGIHGLNPRLTEFLPQESLFKIFISALTSISIDNHNIINPKDNRLIRRMVRDHKYRGYSAWDTLKRWESVLSGEQKHIEPYQEEADVIFNSALVYELGALKQQAVPLLEEVQTKYPEHSKALRLLKFFSYVQSVPTREIPPTSIIREFLGGSSFKY</sequence>
<dbReference type="OrthoDB" id="9764644at2"/>
<gene>
    <name evidence="2" type="ORF">BA92_07830</name>
</gene>
<name>A0A0C3NFM5_9PORP</name>
<protein>
    <submittedName>
        <fullName evidence="2">ATPase AAA</fullName>
    </submittedName>
</protein>
<dbReference type="CDD" id="cd02028">
    <property type="entry name" value="UMPK_like"/>
    <property type="match status" value="1"/>
</dbReference>
<dbReference type="PANTHER" id="PTHR10285">
    <property type="entry name" value="URIDINE KINASE"/>
    <property type="match status" value="1"/>
</dbReference>
<dbReference type="SUPFAM" id="SSF52540">
    <property type="entry name" value="P-loop containing nucleoside triphosphate hydrolases"/>
    <property type="match status" value="1"/>
</dbReference>
<feature type="domain" description="AAA+ ATPase" evidence="1">
    <location>
        <begin position="290"/>
        <end position="460"/>
    </location>
</feature>
<dbReference type="InterPro" id="IPR027417">
    <property type="entry name" value="P-loop_NTPase"/>
</dbReference>
<evidence type="ECO:0000313" key="2">
    <source>
        <dbReference type="EMBL" id="KIO44917.1"/>
    </source>
</evidence>
<reference evidence="2 3" key="1">
    <citation type="submission" date="2014-07" db="EMBL/GenBank/DDBJ databases">
        <title>Porphyromonadaceae bacterium OUH 308042 = ATCC BAA-2681 = DSM 28342 draft genome.</title>
        <authorList>
            <person name="Sydenham T.V."/>
            <person name="Hasman H."/>
            <person name="Justensen U.S."/>
        </authorList>
    </citation>
    <scope>NUCLEOTIDE SEQUENCE [LARGE SCALE GENOMIC DNA]</scope>
    <source>
        <strain evidence="2 3">OUH 308042</strain>
    </source>
</reference>
<dbReference type="Proteomes" id="UP000031980">
    <property type="component" value="Unassembled WGS sequence"/>
</dbReference>
<keyword evidence="3" id="KW-1185">Reference proteome</keyword>
<accession>A0A0C3NFM5</accession>
<dbReference type="GO" id="GO:0016301">
    <property type="term" value="F:kinase activity"/>
    <property type="evidence" value="ECO:0007669"/>
    <property type="project" value="InterPro"/>
</dbReference>
<evidence type="ECO:0000259" key="1">
    <source>
        <dbReference type="SMART" id="SM00382"/>
    </source>
</evidence>
<organism evidence="2 3">
    <name type="scientific">Sanguibacteroides justesenii</name>
    <dbReference type="NCBI Taxonomy" id="1547597"/>
    <lineage>
        <taxon>Bacteria</taxon>
        <taxon>Pseudomonadati</taxon>
        <taxon>Bacteroidota</taxon>
        <taxon>Bacteroidia</taxon>
        <taxon>Bacteroidales</taxon>
        <taxon>Porphyromonadaceae</taxon>
        <taxon>Sanguibacteroides</taxon>
    </lineage>
</organism>
<dbReference type="Gene3D" id="3.40.50.300">
    <property type="entry name" value="P-loop containing nucleotide triphosphate hydrolases"/>
    <property type="match status" value="1"/>
</dbReference>
<proteinExistence type="predicted"/>
<evidence type="ECO:0000313" key="3">
    <source>
        <dbReference type="Proteomes" id="UP000031980"/>
    </source>
</evidence>
<dbReference type="GO" id="GO:0005524">
    <property type="term" value="F:ATP binding"/>
    <property type="evidence" value="ECO:0007669"/>
    <property type="project" value="InterPro"/>
</dbReference>
<dbReference type="RefSeq" id="WP_041505120.1">
    <property type="nucleotide sequence ID" value="NZ_JPIU01000038.1"/>
</dbReference>
<dbReference type="Pfam" id="PF00485">
    <property type="entry name" value="PRK"/>
    <property type="match status" value="1"/>
</dbReference>
<dbReference type="SUPFAM" id="SSF55186">
    <property type="entry name" value="ThrRS/AlaRS common domain"/>
    <property type="match status" value="1"/>
</dbReference>
<dbReference type="InterPro" id="IPR006083">
    <property type="entry name" value="PRK/URK"/>
</dbReference>
<dbReference type="InterPro" id="IPR018163">
    <property type="entry name" value="Thr/Ala-tRNA-synth_IIc_edit"/>
</dbReference>